<dbReference type="SUPFAM" id="SSF56112">
    <property type="entry name" value="Protein kinase-like (PK-like)"/>
    <property type="match status" value="1"/>
</dbReference>
<dbReference type="Gene3D" id="1.10.510.10">
    <property type="entry name" value="Transferase(Phosphotransferase) domain 1"/>
    <property type="match status" value="1"/>
</dbReference>
<comment type="caution">
    <text evidence="1">The sequence shown here is derived from an EMBL/GenBank/DDBJ whole genome shotgun (WGS) entry which is preliminary data.</text>
</comment>
<keyword evidence="2" id="KW-1185">Reference proteome</keyword>
<evidence type="ECO:0000313" key="1">
    <source>
        <dbReference type="EMBL" id="TMW61443.1"/>
    </source>
</evidence>
<name>A0A8K1CEB4_PYTOL</name>
<organism evidence="1 2">
    <name type="scientific">Pythium oligandrum</name>
    <name type="common">Mycoparasitic fungus</name>
    <dbReference type="NCBI Taxonomy" id="41045"/>
    <lineage>
        <taxon>Eukaryota</taxon>
        <taxon>Sar</taxon>
        <taxon>Stramenopiles</taxon>
        <taxon>Oomycota</taxon>
        <taxon>Peronosporomycetes</taxon>
        <taxon>Pythiales</taxon>
        <taxon>Pythiaceae</taxon>
        <taxon>Pythium</taxon>
    </lineage>
</organism>
<protein>
    <submittedName>
        <fullName evidence="1">Uncharacterized protein</fullName>
    </submittedName>
</protein>
<proteinExistence type="predicted"/>
<dbReference type="OrthoDB" id="127950at2759"/>
<evidence type="ECO:0000313" key="2">
    <source>
        <dbReference type="Proteomes" id="UP000794436"/>
    </source>
</evidence>
<dbReference type="EMBL" id="SPLM01000076">
    <property type="protein sequence ID" value="TMW61443.1"/>
    <property type="molecule type" value="Genomic_DNA"/>
</dbReference>
<dbReference type="AlphaFoldDB" id="A0A8K1CEB4"/>
<gene>
    <name evidence="1" type="ORF">Poli38472_012634</name>
</gene>
<reference evidence="1" key="1">
    <citation type="submission" date="2019-03" db="EMBL/GenBank/DDBJ databases">
        <title>Long read genome sequence of the mycoparasitic Pythium oligandrum ATCC 38472 isolated from sugarbeet rhizosphere.</title>
        <authorList>
            <person name="Gaulin E."/>
        </authorList>
    </citation>
    <scope>NUCLEOTIDE SEQUENCE</scope>
    <source>
        <strain evidence="1">ATCC 38472_TT</strain>
    </source>
</reference>
<dbReference type="Proteomes" id="UP000794436">
    <property type="component" value="Unassembled WGS sequence"/>
</dbReference>
<sequence>MTHLQTVEEQGVKKQERLIVELSPVGYHKAPSIDQVGEWLEHMLTGLKHWHSLAYCHGDVSWRNIVFVPTERNGDYWMLIDLDKSHVSNTTVIEWSHRHQGQKLRMEHDLSQLGGLMETLPFTLPANMKSMQEILLTAIDTSGLTANAALTKLGAFLR</sequence>
<dbReference type="InterPro" id="IPR011009">
    <property type="entry name" value="Kinase-like_dom_sf"/>
</dbReference>
<accession>A0A8K1CEB4</accession>